<dbReference type="Gene3D" id="3.40.50.2000">
    <property type="entry name" value="Glycogen Phosphorylase B"/>
    <property type="match status" value="1"/>
</dbReference>
<name>A0A1H2VXL6_9PSED</name>
<evidence type="ECO:0000313" key="2">
    <source>
        <dbReference type="Proteomes" id="UP000243778"/>
    </source>
</evidence>
<sequence length="318" mass="35941">MNFNGLRVGIVSFPALGDVTLYLRLAWLFHRAGAQVSFFSKTLYPAREYFDWLDVRRDDSESLEVLSPRFDLLIACFEKCYEPGAGAQAYAALTNVAFVTAKKISRESGLHGREVIVRGERLPGASIPFCLDSRAGQTMVDWVDSYANQVYGISLGPGERVMGREKEPAPSRRVVVFPTTPKESKNYWLAGFRLLAHAIKARGWDVEFVCMPDERERIGAAIGDFPLHAFPDVKALMDYVAGAAVVISNDSGGGHLASMMDIPTFTITRRRKNFVWRPGFNHKNTVLYPLWRFKWLGNYVWRPFVPVWRIARDLGQAR</sequence>
<dbReference type="OrthoDB" id="7025314at2"/>
<keyword evidence="1" id="KW-0808">Transferase</keyword>
<organism evidence="1 2">
    <name type="scientific">Pseudomonas kuykendallii</name>
    <dbReference type="NCBI Taxonomy" id="1007099"/>
    <lineage>
        <taxon>Bacteria</taxon>
        <taxon>Pseudomonadati</taxon>
        <taxon>Pseudomonadota</taxon>
        <taxon>Gammaproteobacteria</taxon>
        <taxon>Pseudomonadales</taxon>
        <taxon>Pseudomonadaceae</taxon>
        <taxon>Pseudomonas</taxon>
    </lineage>
</organism>
<dbReference type="STRING" id="1007099.SAMN05216287_1372"/>
<proteinExistence type="predicted"/>
<protein>
    <submittedName>
        <fullName evidence="1">Glycosyltransferase family 9 (Heptosyltransferase)</fullName>
    </submittedName>
</protein>
<dbReference type="InterPro" id="IPR002201">
    <property type="entry name" value="Glyco_trans_9"/>
</dbReference>
<reference evidence="2" key="1">
    <citation type="submission" date="2016-10" db="EMBL/GenBank/DDBJ databases">
        <authorList>
            <person name="Varghese N."/>
            <person name="Submissions S."/>
        </authorList>
    </citation>
    <scope>NUCLEOTIDE SEQUENCE [LARGE SCALE GENOMIC DNA]</scope>
    <source>
        <strain evidence="2">NRRL B-59562</strain>
    </source>
</reference>
<accession>A0A1H2VXL6</accession>
<dbReference type="Proteomes" id="UP000243778">
    <property type="component" value="Unassembled WGS sequence"/>
</dbReference>
<gene>
    <name evidence="1" type="ORF">SAMN05216287_1372</name>
</gene>
<dbReference type="EMBL" id="FNNU01000002">
    <property type="protein sequence ID" value="SDW72996.1"/>
    <property type="molecule type" value="Genomic_DNA"/>
</dbReference>
<dbReference type="GO" id="GO:0016757">
    <property type="term" value="F:glycosyltransferase activity"/>
    <property type="evidence" value="ECO:0007669"/>
    <property type="project" value="InterPro"/>
</dbReference>
<dbReference type="SUPFAM" id="SSF53756">
    <property type="entry name" value="UDP-Glycosyltransferase/glycogen phosphorylase"/>
    <property type="match status" value="1"/>
</dbReference>
<keyword evidence="2" id="KW-1185">Reference proteome</keyword>
<dbReference type="AlphaFoldDB" id="A0A1H2VXL6"/>
<dbReference type="RefSeq" id="WP_090225766.1">
    <property type="nucleotide sequence ID" value="NZ_FNNU01000002.1"/>
</dbReference>
<dbReference type="Pfam" id="PF01075">
    <property type="entry name" value="Glyco_transf_9"/>
    <property type="match status" value="1"/>
</dbReference>
<evidence type="ECO:0000313" key="1">
    <source>
        <dbReference type="EMBL" id="SDW72996.1"/>
    </source>
</evidence>